<dbReference type="EMBL" id="AJTX02000004">
    <property type="protein sequence ID" value="KKJ00445.1"/>
    <property type="molecule type" value="Genomic_DNA"/>
</dbReference>
<accession>A0A0M2PW92</accession>
<evidence type="ECO:0000256" key="4">
    <source>
        <dbReference type="ARBA" id="ARBA00022729"/>
    </source>
</evidence>
<evidence type="ECO:0000256" key="1">
    <source>
        <dbReference type="ARBA" id="ARBA00004196"/>
    </source>
</evidence>
<feature type="compositionally biased region" description="Basic and acidic residues" evidence="6">
    <location>
        <begin position="159"/>
        <end position="204"/>
    </location>
</feature>
<dbReference type="Pfam" id="PF01297">
    <property type="entry name" value="ZnuA"/>
    <property type="match status" value="1"/>
</dbReference>
<keyword evidence="4" id="KW-0732">Signal</keyword>
<dbReference type="PANTHER" id="PTHR42953:SF1">
    <property type="entry name" value="METAL-BINDING PROTEIN HI_0362-RELATED"/>
    <property type="match status" value="1"/>
</dbReference>
<proteinExistence type="inferred from homology"/>
<dbReference type="AlphaFoldDB" id="A0A0M2PW92"/>
<dbReference type="PRINTS" id="PR00690">
    <property type="entry name" value="ADHESNFAMILY"/>
</dbReference>
<comment type="subcellular location">
    <subcellularLocation>
        <location evidence="1">Cell envelope</location>
    </subcellularLocation>
</comment>
<comment type="caution">
    <text evidence="7">The sequence shown here is derived from an EMBL/GenBank/DDBJ whole genome shotgun (WGS) entry which is preliminary data.</text>
</comment>
<keyword evidence="3" id="KW-0479">Metal-binding</keyword>
<dbReference type="eggNOG" id="COG0803">
    <property type="taxonomic scope" value="Bacteria"/>
</dbReference>
<evidence type="ECO:0000313" key="8">
    <source>
        <dbReference type="Proteomes" id="UP000034681"/>
    </source>
</evidence>
<evidence type="ECO:0000313" key="7">
    <source>
        <dbReference type="EMBL" id="KKJ00445.1"/>
    </source>
</evidence>
<keyword evidence="2 5" id="KW-0813">Transport</keyword>
<feature type="region of interest" description="Disordered" evidence="6">
    <location>
        <begin position="1"/>
        <end position="20"/>
    </location>
</feature>
<keyword evidence="8" id="KW-1185">Reference proteome</keyword>
<sequence>MHLKTRLNTKPKTKPKTKSARLHPTLALVLLLAGLGGCGSGSSSNQTLNPGQSSPGAIVPDAVQPLPRVVVTTSILCNLTQQIAATTVDLTCLIEPGQDPHSYKPIPSDRKAIDQADLILYGGYDLEPGLIALVTARDDTAVKVAVYEAAVPDPLFATAHDHGDDPNHDDPSHDDPSHDDPSHDDPSHDDPSHDDKNDHQDDNNPNHGLEVESGTNLVPDPHIWHDALNNSQIATIISAQLQQLNPQEGDRYRTATSALVQEFTDLDGWIKTQVATVPPDDRRLITTHSALGYFAHRYGFQDLGAISGLSGMESLSASRLVELVEILKQAQVTAIFTESTANPRLIATLSQDSGVKVAEPPLQIEGPREGDTVQEMLQLNTCTIVNALGGTCTP</sequence>
<dbReference type="GO" id="GO:0030001">
    <property type="term" value="P:metal ion transport"/>
    <property type="evidence" value="ECO:0007669"/>
    <property type="project" value="InterPro"/>
</dbReference>
<dbReference type="PRINTS" id="PR00691">
    <property type="entry name" value="ADHESINB"/>
</dbReference>
<feature type="region of interest" description="Disordered" evidence="6">
    <location>
        <begin position="156"/>
        <end position="223"/>
    </location>
</feature>
<organism evidence="7 8">
    <name type="scientific">Prochlorothrix hollandica PCC 9006 = CALU 1027</name>
    <dbReference type="NCBI Taxonomy" id="317619"/>
    <lineage>
        <taxon>Bacteria</taxon>
        <taxon>Bacillati</taxon>
        <taxon>Cyanobacteriota</taxon>
        <taxon>Cyanophyceae</taxon>
        <taxon>Prochlorotrichales</taxon>
        <taxon>Prochlorotrichaceae</taxon>
        <taxon>Prochlorothrix</taxon>
    </lineage>
</organism>
<evidence type="ECO:0000256" key="3">
    <source>
        <dbReference type="ARBA" id="ARBA00022723"/>
    </source>
</evidence>
<dbReference type="Proteomes" id="UP000034681">
    <property type="component" value="Unassembled WGS sequence"/>
</dbReference>
<dbReference type="Gene3D" id="3.40.50.1980">
    <property type="entry name" value="Nitrogenase molybdenum iron protein domain"/>
    <property type="match status" value="2"/>
</dbReference>
<dbReference type="PANTHER" id="PTHR42953">
    <property type="entry name" value="HIGH-AFFINITY ZINC UPTAKE SYSTEM PROTEIN ZNUA-RELATED"/>
    <property type="match status" value="1"/>
</dbReference>
<comment type="similarity">
    <text evidence="5">Belongs to the bacterial solute-binding protein 9 family.</text>
</comment>
<dbReference type="GO" id="GO:0030313">
    <property type="term" value="C:cell envelope"/>
    <property type="evidence" value="ECO:0007669"/>
    <property type="project" value="UniProtKB-SubCell"/>
</dbReference>
<evidence type="ECO:0000256" key="5">
    <source>
        <dbReference type="RuleBase" id="RU003512"/>
    </source>
</evidence>
<dbReference type="InterPro" id="IPR006128">
    <property type="entry name" value="Lipoprotein_PsaA-like"/>
</dbReference>
<dbReference type="SUPFAM" id="SSF53807">
    <property type="entry name" value="Helical backbone' metal receptor"/>
    <property type="match status" value="1"/>
</dbReference>
<evidence type="ECO:0000256" key="6">
    <source>
        <dbReference type="SAM" id="MobiDB-lite"/>
    </source>
</evidence>
<reference evidence="7" key="1">
    <citation type="submission" date="2012-04" db="EMBL/GenBank/DDBJ databases">
        <authorList>
            <person name="Borisov I.G."/>
            <person name="Ivanikova N.V."/>
            <person name="Pinevich A.V."/>
        </authorList>
    </citation>
    <scope>NUCLEOTIDE SEQUENCE</scope>
    <source>
        <strain evidence="7">CALU 1027</strain>
    </source>
</reference>
<dbReference type="STRING" id="317619.GCA_000332315_00006"/>
<dbReference type="InterPro" id="IPR050492">
    <property type="entry name" value="Bact_metal-bind_prot9"/>
</dbReference>
<protein>
    <submittedName>
        <fullName evidence="7">Mn transporter MntC</fullName>
    </submittedName>
</protein>
<evidence type="ECO:0000256" key="2">
    <source>
        <dbReference type="ARBA" id="ARBA00022448"/>
    </source>
</evidence>
<gene>
    <name evidence="7" type="ORF">PROH_06320</name>
</gene>
<dbReference type="GO" id="GO:0046872">
    <property type="term" value="F:metal ion binding"/>
    <property type="evidence" value="ECO:0007669"/>
    <property type="project" value="UniProtKB-KW"/>
</dbReference>
<dbReference type="InterPro" id="IPR006127">
    <property type="entry name" value="ZnuA-like"/>
</dbReference>
<name>A0A0M2PW92_PROHO</name>
<dbReference type="GO" id="GO:0007155">
    <property type="term" value="P:cell adhesion"/>
    <property type="evidence" value="ECO:0007669"/>
    <property type="project" value="InterPro"/>
</dbReference>
<dbReference type="InterPro" id="IPR006129">
    <property type="entry name" value="AdhesinB"/>
</dbReference>